<evidence type="ECO:0000313" key="2">
    <source>
        <dbReference type="Proteomes" id="UP001054945"/>
    </source>
</evidence>
<keyword evidence="2" id="KW-1185">Reference proteome</keyword>
<accession>A0AAV4VDZ2</accession>
<dbReference type="AlphaFoldDB" id="A0AAV4VDZ2"/>
<comment type="caution">
    <text evidence="1">The sequence shown here is derived from an EMBL/GenBank/DDBJ whole genome shotgun (WGS) entry which is preliminary data.</text>
</comment>
<organism evidence="1 2">
    <name type="scientific">Caerostris extrusa</name>
    <name type="common">Bark spider</name>
    <name type="synonym">Caerostris bankana</name>
    <dbReference type="NCBI Taxonomy" id="172846"/>
    <lineage>
        <taxon>Eukaryota</taxon>
        <taxon>Metazoa</taxon>
        <taxon>Ecdysozoa</taxon>
        <taxon>Arthropoda</taxon>
        <taxon>Chelicerata</taxon>
        <taxon>Arachnida</taxon>
        <taxon>Araneae</taxon>
        <taxon>Araneomorphae</taxon>
        <taxon>Entelegynae</taxon>
        <taxon>Araneoidea</taxon>
        <taxon>Araneidae</taxon>
        <taxon>Caerostris</taxon>
    </lineage>
</organism>
<reference evidence="1 2" key="1">
    <citation type="submission" date="2021-06" db="EMBL/GenBank/DDBJ databases">
        <title>Caerostris extrusa draft genome.</title>
        <authorList>
            <person name="Kono N."/>
            <person name="Arakawa K."/>
        </authorList>
    </citation>
    <scope>NUCLEOTIDE SEQUENCE [LARGE SCALE GENOMIC DNA]</scope>
</reference>
<dbReference type="Proteomes" id="UP001054945">
    <property type="component" value="Unassembled WGS sequence"/>
</dbReference>
<protein>
    <submittedName>
        <fullName evidence="1">Uncharacterized protein</fullName>
    </submittedName>
</protein>
<dbReference type="EMBL" id="BPLR01014392">
    <property type="protein sequence ID" value="GIY68527.1"/>
    <property type="molecule type" value="Genomic_DNA"/>
</dbReference>
<evidence type="ECO:0000313" key="1">
    <source>
        <dbReference type="EMBL" id="GIY68527.1"/>
    </source>
</evidence>
<sequence>MLVIVAKVSGEDCVRLLSPAVFGIWNHLPKSCFRRYSLKSAPSIPGHYLKRTDARDSNQEGIVNYQLLLLAEVSFNDIPYFCSSC</sequence>
<gene>
    <name evidence="1" type="ORF">CEXT_438841</name>
</gene>
<proteinExistence type="predicted"/>
<name>A0AAV4VDZ2_CAEEX</name>